<gene>
    <name evidence="1" type="ORF">APTSU1_001464900</name>
</gene>
<proteinExistence type="predicted"/>
<name>A0ABQ0FJK0_APOSI</name>
<evidence type="ECO:0000313" key="2">
    <source>
        <dbReference type="Proteomes" id="UP001623349"/>
    </source>
</evidence>
<protein>
    <submittedName>
        <fullName evidence="1">Uncharacterized protein</fullName>
    </submittedName>
</protein>
<comment type="caution">
    <text evidence="1">The sequence shown here is derived from an EMBL/GenBank/DDBJ whole genome shotgun (WGS) entry which is preliminary data.</text>
</comment>
<dbReference type="EMBL" id="BAAFST010000015">
    <property type="protein sequence ID" value="GAB1299413.1"/>
    <property type="molecule type" value="Genomic_DNA"/>
</dbReference>
<accession>A0ABQ0FJK0</accession>
<organism evidence="1 2">
    <name type="scientific">Apodemus speciosus</name>
    <name type="common">Large Japanese field mouse</name>
    <dbReference type="NCBI Taxonomy" id="105296"/>
    <lineage>
        <taxon>Eukaryota</taxon>
        <taxon>Metazoa</taxon>
        <taxon>Chordata</taxon>
        <taxon>Craniata</taxon>
        <taxon>Vertebrata</taxon>
        <taxon>Euteleostomi</taxon>
        <taxon>Mammalia</taxon>
        <taxon>Eutheria</taxon>
        <taxon>Euarchontoglires</taxon>
        <taxon>Glires</taxon>
        <taxon>Rodentia</taxon>
        <taxon>Myomorpha</taxon>
        <taxon>Muroidea</taxon>
        <taxon>Muridae</taxon>
        <taxon>Murinae</taxon>
        <taxon>Apodemus</taxon>
    </lineage>
</organism>
<evidence type="ECO:0000313" key="1">
    <source>
        <dbReference type="EMBL" id="GAB1299413.1"/>
    </source>
</evidence>
<keyword evidence="2" id="KW-1185">Reference proteome</keyword>
<dbReference type="Proteomes" id="UP001623349">
    <property type="component" value="Unassembled WGS sequence"/>
</dbReference>
<reference evidence="1 2" key="1">
    <citation type="submission" date="2024-08" db="EMBL/GenBank/DDBJ databases">
        <title>The draft genome of Apodemus speciosus.</title>
        <authorList>
            <person name="Nabeshima K."/>
            <person name="Suzuki S."/>
            <person name="Onuma M."/>
        </authorList>
    </citation>
    <scope>NUCLEOTIDE SEQUENCE [LARGE SCALE GENOMIC DNA]</scope>
    <source>
        <strain evidence="1">IB14-021</strain>
    </source>
</reference>
<sequence>MEIQVIFGNTRQNIGELVHDEVLSKHEDHVQISITFEQNNNNNNNNTLSWLCVGLYNFTGVWQRLEDSWKSGCQLRSVFGEKILHQWNKMETDKAEHSTSSYGLQRKKNICEV</sequence>